<keyword evidence="4" id="KW-1185">Reference proteome</keyword>
<sequence length="576" mass="65390">MGRRVVSGGLGEMNKAEYEEAKLEVRSKEKKIDPPQEVGNFLVFQERGVECGDHQTAEERRRMRRIEEKREVHDDDDDENEEEEEEEEEYDPWEYEAFRHDWSIFSRIYGSFEDTTAIPPMRFTYGPPPPNSITCPMETLQVFSAKPLDVFGFIAIRDWIDHNRNVIFNRARDNCQTLTQEFPIIMFCIEYVAQHYLFCSSSPITYLMVLHACRKQDHNLVLVGPTRAIVCGIQGPATFEVDLKVKGATESQDKCLSFLAAKFLFMDSYKSRLTNISYTSKLSLSTLEFTLGCIVQSVEATIFMRVIRGSWPDDFCFEFAALATDASGKNTACADNAPCIDREKFVLLDSRGQKVPPACDELKVSVKVWKDYNTVMVKEEVFTPLKSGLSYDELDIGFCAVEVNIAWSLIMKQPVPANCRPNVRSGILLSDDSVEADSCHSGSSVEAKRRPRVDAEAERRRSTGDRRSDDVDQLHWWRDFLRMRRNSSSDGGDELQCIALPPESRPLPPQSRSRSARITFAAKESSSMATTNSLVGLVCSSREHQFWIGLLVPLPARYKGINNFGDNFPELVSRSA</sequence>
<dbReference type="EMBL" id="CP144750">
    <property type="protein sequence ID" value="WVZ82661.1"/>
    <property type="molecule type" value="Genomic_DNA"/>
</dbReference>
<organism evidence="3 4">
    <name type="scientific">Paspalum notatum var. saurae</name>
    <dbReference type="NCBI Taxonomy" id="547442"/>
    <lineage>
        <taxon>Eukaryota</taxon>
        <taxon>Viridiplantae</taxon>
        <taxon>Streptophyta</taxon>
        <taxon>Embryophyta</taxon>
        <taxon>Tracheophyta</taxon>
        <taxon>Spermatophyta</taxon>
        <taxon>Magnoliopsida</taxon>
        <taxon>Liliopsida</taxon>
        <taxon>Poales</taxon>
        <taxon>Poaceae</taxon>
        <taxon>PACMAD clade</taxon>
        <taxon>Panicoideae</taxon>
        <taxon>Andropogonodae</taxon>
        <taxon>Paspaleae</taxon>
        <taxon>Paspalinae</taxon>
        <taxon>Paspalum</taxon>
    </lineage>
</organism>
<dbReference type="PANTHER" id="PTHR33065">
    <property type="entry name" value="OS07G0486400 PROTEIN"/>
    <property type="match status" value="1"/>
</dbReference>
<evidence type="ECO:0000259" key="2">
    <source>
        <dbReference type="Pfam" id="PF20241"/>
    </source>
</evidence>
<feature type="region of interest" description="Disordered" evidence="1">
    <location>
        <begin position="437"/>
        <end position="468"/>
    </location>
</feature>
<dbReference type="PANTHER" id="PTHR33065:SF177">
    <property type="entry name" value="OS08G0141000 PROTEIN"/>
    <property type="match status" value="1"/>
</dbReference>
<evidence type="ECO:0000313" key="4">
    <source>
        <dbReference type="Proteomes" id="UP001341281"/>
    </source>
</evidence>
<feature type="domain" description="DUF6598" evidence="2">
    <location>
        <begin position="145"/>
        <end position="183"/>
    </location>
</feature>
<dbReference type="Proteomes" id="UP001341281">
    <property type="component" value="Chromosome 06"/>
</dbReference>
<feature type="region of interest" description="Disordered" evidence="1">
    <location>
        <begin position="486"/>
        <end position="512"/>
    </location>
</feature>
<gene>
    <name evidence="3" type="ORF">U9M48_029902</name>
</gene>
<dbReference type="InterPro" id="IPR046533">
    <property type="entry name" value="DUF6598"/>
</dbReference>
<evidence type="ECO:0000256" key="1">
    <source>
        <dbReference type="SAM" id="MobiDB-lite"/>
    </source>
</evidence>
<feature type="compositionally biased region" description="Acidic residues" evidence="1">
    <location>
        <begin position="74"/>
        <end position="91"/>
    </location>
</feature>
<name>A0AAQ3X2Q7_PASNO</name>
<protein>
    <recommendedName>
        <fullName evidence="2">DUF6598 domain-containing protein</fullName>
    </recommendedName>
</protein>
<feature type="compositionally biased region" description="Basic and acidic residues" evidence="1">
    <location>
        <begin position="52"/>
        <end position="73"/>
    </location>
</feature>
<feature type="compositionally biased region" description="Basic and acidic residues" evidence="1">
    <location>
        <begin position="446"/>
        <end position="468"/>
    </location>
</feature>
<proteinExistence type="predicted"/>
<evidence type="ECO:0000313" key="3">
    <source>
        <dbReference type="EMBL" id="WVZ82661.1"/>
    </source>
</evidence>
<feature type="domain" description="DUF6598" evidence="2">
    <location>
        <begin position="215"/>
        <end position="405"/>
    </location>
</feature>
<feature type="region of interest" description="Disordered" evidence="1">
    <location>
        <begin position="52"/>
        <end position="91"/>
    </location>
</feature>
<reference evidence="3 4" key="1">
    <citation type="submission" date="2024-02" db="EMBL/GenBank/DDBJ databases">
        <title>High-quality chromosome-scale genome assembly of Pensacola bahiagrass (Paspalum notatum Flugge var. saurae).</title>
        <authorList>
            <person name="Vega J.M."/>
            <person name="Podio M."/>
            <person name="Orjuela J."/>
            <person name="Siena L.A."/>
            <person name="Pessino S.C."/>
            <person name="Combes M.C."/>
            <person name="Mariac C."/>
            <person name="Albertini E."/>
            <person name="Pupilli F."/>
            <person name="Ortiz J.P.A."/>
            <person name="Leblanc O."/>
        </authorList>
    </citation>
    <scope>NUCLEOTIDE SEQUENCE [LARGE SCALE GENOMIC DNA]</scope>
    <source>
        <strain evidence="3">R1</strain>
        <tissue evidence="3">Leaf</tissue>
    </source>
</reference>
<accession>A0AAQ3X2Q7</accession>
<dbReference type="Pfam" id="PF20241">
    <property type="entry name" value="DUF6598"/>
    <property type="match status" value="2"/>
</dbReference>
<dbReference type="AlphaFoldDB" id="A0AAQ3X2Q7"/>